<evidence type="ECO:0000313" key="1">
    <source>
        <dbReference type="EMBL" id="KAJ7947248.1"/>
    </source>
</evidence>
<dbReference type="EMBL" id="JARAOO010000013">
    <property type="protein sequence ID" value="KAJ7947248.1"/>
    <property type="molecule type" value="Genomic_DNA"/>
</dbReference>
<proteinExistence type="predicted"/>
<reference evidence="1" key="1">
    <citation type="journal article" date="2023" name="Science">
        <title>Elucidation of the pathway for biosynthesis of saponin adjuvants from the soapbark tree.</title>
        <authorList>
            <person name="Reed J."/>
            <person name="Orme A."/>
            <person name="El-Demerdash A."/>
            <person name="Owen C."/>
            <person name="Martin L.B.B."/>
            <person name="Misra R.C."/>
            <person name="Kikuchi S."/>
            <person name="Rejzek M."/>
            <person name="Martin A.C."/>
            <person name="Harkess A."/>
            <person name="Leebens-Mack J."/>
            <person name="Louveau T."/>
            <person name="Stephenson M.J."/>
            <person name="Osbourn A."/>
        </authorList>
    </citation>
    <scope>NUCLEOTIDE SEQUENCE</scope>
    <source>
        <strain evidence="1">S10</strain>
    </source>
</reference>
<dbReference type="AlphaFoldDB" id="A0AAD7P9C0"/>
<keyword evidence="2" id="KW-1185">Reference proteome</keyword>
<accession>A0AAD7P9C0</accession>
<protein>
    <submittedName>
        <fullName evidence="1">Uncharacterized protein</fullName>
    </submittedName>
</protein>
<comment type="caution">
    <text evidence="1">The sequence shown here is derived from an EMBL/GenBank/DDBJ whole genome shotgun (WGS) entry which is preliminary data.</text>
</comment>
<dbReference type="KEGG" id="qsa:O6P43_032083"/>
<sequence>MVLRGCGGFKARLKWCGLAVRSSWDVAPSSVGCQLRWKRGRRVEARLWQHIYNKRRQGPGRVKWLENLGHFSRVTPCIGKP</sequence>
<gene>
    <name evidence="1" type="ORF">O6P43_032083</name>
</gene>
<evidence type="ECO:0000313" key="2">
    <source>
        <dbReference type="Proteomes" id="UP001163823"/>
    </source>
</evidence>
<name>A0AAD7P9C0_QUISA</name>
<dbReference type="Proteomes" id="UP001163823">
    <property type="component" value="Chromosome 13"/>
</dbReference>
<organism evidence="1 2">
    <name type="scientific">Quillaja saponaria</name>
    <name type="common">Soap bark tree</name>
    <dbReference type="NCBI Taxonomy" id="32244"/>
    <lineage>
        <taxon>Eukaryota</taxon>
        <taxon>Viridiplantae</taxon>
        <taxon>Streptophyta</taxon>
        <taxon>Embryophyta</taxon>
        <taxon>Tracheophyta</taxon>
        <taxon>Spermatophyta</taxon>
        <taxon>Magnoliopsida</taxon>
        <taxon>eudicotyledons</taxon>
        <taxon>Gunneridae</taxon>
        <taxon>Pentapetalae</taxon>
        <taxon>rosids</taxon>
        <taxon>fabids</taxon>
        <taxon>Fabales</taxon>
        <taxon>Quillajaceae</taxon>
        <taxon>Quillaja</taxon>
    </lineage>
</organism>